<reference evidence="1 2" key="1">
    <citation type="submission" date="2015-11" db="EMBL/GenBank/DDBJ databases">
        <title>Draft genome sequences of new species of the genus Lactobacillus isolated from orchardgrass silage.</title>
        <authorList>
            <person name="Tohno M."/>
            <person name="Tanizawa Y."/>
            <person name="Arita M."/>
        </authorList>
    </citation>
    <scope>NUCLEOTIDE SEQUENCE [LARGE SCALE GENOMIC DNA]</scope>
    <source>
        <strain evidence="1 2">IWT140</strain>
    </source>
</reference>
<evidence type="ECO:0000313" key="2">
    <source>
        <dbReference type="Proteomes" id="UP000198430"/>
    </source>
</evidence>
<name>A0A1Z5ISB8_9LACO</name>
<dbReference type="EMBL" id="BCMH01000028">
    <property type="protein sequence ID" value="GAX04663.1"/>
    <property type="molecule type" value="Genomic_DNA"/>
</dbReference>
<evidence type="ECO:0000313" key="1">
    <source>
        <dbReference type="EMBL" id="GAX04663.1"/>
    </source>
</evidence>
<keyword evidence="2" id="KW-1185">Reference proteome</keyword>
<sequence length="193" mass="22433">MASLEQRIIYPVYHVGRKSDIKHFLEDRRFLNASNEDGDWAGQGMYFWNNLSDAKYWLRGKKKRHPNVNYQVVKATFSTSPDRLLDLSNLDDVRKFEDELRQMCEVVGEPLDLEARGANINLYFRLFSNFNVLPYDAVKIIGEYPQTPSTEVLFTRHNSHNKGPHATLTTKQIIAVRNPECILERTKVNLFKG</sequence>
<evidence type="ECO:0008006" key="3">
    <source>
        <dbReference type="Google" id="ProtNLM"/>
    </source>
</evidence>
<dbReference type="AlphaFoldDB" id="A0A1Z5ISB8"/>
<gene>
    <name evidence="1" type="ORF">IWT140_02306</name>
</gene>
<dbReference type="Proteomes" id="UP000198430">
    <property type="component" value="Unassembled WGS sequence"/>
</dbReference>
<accession>A0A1Z5ISB8</accession>
<protein>
    <recommendedName>
        <fullName evidence="3">DUF3990 domain-containing protein</fullName>
    </recommendedName>
</protein>
<proteinExistence type="predicted"/>
<comment type="caution">
    <text evidence="1">The sequence shown here is derived from an EMBL/GenBank/DDBJ whole genome shotgun (WGS) entry which is preliminary data.</text>
</comment>
<organism evidence="1 2">
    <name type="scientific">Secundilactobacillus pentosiphilus</name>
    <dbReference type="NCBI Taxonomy" id="1714682"/>
    <lineage>
        <taxon>Bacteria</taxon>
        <taxon>Bacillati</taxon>
        <taxon>Bacillota</taxon>
        <taxon>Bacilli</taxon>
        <taxon>Lactobacillales</taxon>
        <taxon>Lactobacillaceae</taxon>
        <taxon>Secundilactobacillus</taxon>
    </lineage>
</organism>
<dbReference type="RefSeq" id="WP_089089612.1">
    <property type="nucleotide sequence ID" value="NZ_BCMH01000028.1"/>
</dbReference>